<reference evidence="1 2" key="1">
    <citation type="submission" date="2020-08" db="EMBL/GenBank/DDBJ databases">
        <title>Genomic Encyclopedia of Type Strains, Phase IV (KMG-IV): sequencing the most valuable type-strain genomes for metagenomic binning, comparative biology and taxonomic classification.</title>
        <authorList>
            <person name="Goeker M."/>
        </authorList>
    </citation>
    <scope>NUCLEOTIDE SEQUENCE [LARGE SCALE GENOMIC DNA]</scope>
    <source>
        <strain evidence="1 2">DSM 19371</strain>
    </source>
</reference>
<protein>
    <submittedName>
        <fullName evidence="1">Uncharacterized protein</fullName>
    </submittedName>
</protein>
<dbReference type="AlphaFoldDB" id="A0A7W6LSY0"/>
<comment type="caution">
    <text evidence="1">The sequence shown here is derived from an EMBL/GenBank/DDBJ whole genome shotgun (WGS) entry which is preliminary data.</text>
</comment>
<dbReference type="RefSeq" id="WP_223178329.1">
    <property type="nucleotide sequence ID" value="NZ_JACIEU010000016.1"/>
</dbReference>
<name>A0A7W6LSY0_9SPHN</name>
<evidence type="ECO:0000313" key="2">
    <source>
        <dbReference type="Proteomes" id="UP000590524"/>
    </source>
</evidence>
<sequence>MTRPAIAGRASEQCANTGARVMIEIEGARHRRMAHDRTVRISVPKSRAWAGAKSRNPEARMKSVQALILTVGHVTV</sequence>
<dbReference type="EMBL" id="JACIEU010000016">
    <property type="protein sequence ID" value="MBB4149941.1"/>
    <property type="molecule type" value="Genomic_DNA"/>
</dbReference>
<gene>
    <name evidence="1" type="ORF">GGQ90_003740</name>
</gene>
<proteinExistence type="predicted"/>
<accession>A0A7W6LSY0</accession>
<organism evidence="1 2">
    <name type="scientific">Sphingobium scionense</name>
    <dbReference type="NCBI Taxonomy" id="1404341"/>
    <lineage>
        <taxon>Bacteria</taxon>
        <taxon>Pseudomonadati</taxon>
        <taxon>Pseudomonadota</taxon>
        <taxon>Alphaproteobacteria</taxon>
        <taxon>Sphingomonadales</taxon>
        <taxon>Sphingomonadaceae</taxon>
        <taxon>Sphingobium</taxon>
    </lineage>
</organism>
<evidence type="ECO:0000313" key="1">
    <source>
        <dbReference type="EMBL" id="MBB4149941.1"/>
    </source>
</evidence>
<keyword evidence="2" id="KW-1185">Reference proteome</keyword>
<dbReference type="Proteomes" id="UP000590524">
    <property type="component" value="Unassembled WGS sequence"/>
</dbReference>